<reference evidence="3" key="2">
    <citation type="submission" date="2021-09" db="EMBL/GenBank/DDBJ databases">
        <authorList>
            <person name="Gilroy R."/>
        </authorList>
    </citation>
    <scope>NUCLEOTIDE SEQUENCE</scope>
    <source>
        <strain evidence="3">ChiGjej5B5-7349</strain>
    </source>
</reference>
<evidence type="ECO:0000256" key="1">
    <source>
        <dbReference type="SAM" id="Phobius"/>
    </source>
</evidence>
<feature type="transmembrane region" description="Helical" evidence="1">
    <location>
        <begin position="64"/>
        <end position="84"/>
    </location>
</feature>
<feature type="transmembrane region" description="Helical" evidence="1">
    <location>
        <begin position="140"/>
        <end position="160"/>
    </location>
</feature>
<dbReference type="InterPro" id="IPR012867">
    <property type="entry name" value="DUF1648"/>
</dbReference>
<feature type="transmembrane region" description="Helical" evidence="1">
    <location>
        <begin position="113"/>
        <end position="134"/>
    </location>
</feature>
<organism evidence="3 4">
    <name type="scientific">Brevibacterium senegalense</name>
    <dbReference type="NCBI Taxonomy" id="1033736"/>
    <lineage>
        <taxon>Bacteria</taxon>
        <taxon>Bacillati</taxon>
        <taxon>Actinomycetota</taxon>
        <taxon>Actinomycetes</taxon>
        <taxon>Micrococcales</taxon>
        <taxon>Brevibacteriaceae</taxon>
        <taxon>Brevibacterium</taxon>
    </lineage>
</organism>
<proteinExistence type="predicted"/>
<dbReference type="Proteomes" id="UP000784435">
    <property type="component" value="Unassembled WGS sequence"/>
</dbReference>
<dbReference type="Pfam" id="PF07853">
    <property type="entry name" value="DUF1648"/>
    <property type="match status" value="1"/>
</dbReference>
<evidence type="ECO:0000259" key="2">
    <source>
        <dbReference type="Pfam" id="PF07853"/>
    </source>
</evidence>
<reference evidence="3" key="1">
    <citation type="journal article" date="2021" name="PeerJ">
        <title>Extensive microbial diversity within the chicken gut microbiome revealed by metagenomics and culture.</title>
        <authorList>
            <person name="Gilroy R."/>
            <person name="Ravi A."/>
            <person name="Getino M."/>
            <person name="Pursley I."/>
            <person name="Horton D.L."/>
            <person name="Alikhan N.F."/>
            <person name="Baker D."/>
            <person name="Gharbi K."/>
            <person name="Hall N."/>
            <person name="Watson M."/>
            <person name="Adriaenssens E.M."/>
            <person name="Foster-Nyarko E."/>
            <person name="Jarju S."/>
            <person name="Secka A."/>
            <person name="Antonio M."/>
            <person name="Oren A."/>
            <person name="Chaudhuri R.R."/>
            <person name="La Ragione R."/>
            <person name="Hildebrand F."/>
            <person name="Pallen M.J."/>
        </authorList>
    </citation>
    <scope>NUCLEOTIDE SEQUENCE</scope>
    <source>
        <strain evidence="3">ChiGjej5B5-7349</strain>
    </source>
</reference>
<name>A0A921MCT9_9MICO</name>
<evidence type="ECO:0000313" key="3">
    <source>
        <dbReference type="EMBL" id="HJG79146.1"/>
    </source>
</evidence>
<accession>A0A921MCT9</accession>
<feature type="transmembrane region" description="Helical" evidence="1">
    <location>
        <begin position="21"/>
        <end position="44"/>
    </location>
</feature>
<dbReference type="EMBL" id="DYUK01000040">
    <property type="protein sequence ID" value="HJG79146.1"/>
    <property type="molecule type" value="Genomic_DNA"/>
</dbReference>
<keyword evidence="1" id="KW-1133">Transmembrane helix</keyword>
<sequence length="164" mass="17394">MPGTRTPRPARTFTTGPWTRWIRRIALLLIVGTAGWVLLSYSSLPSAVPTHFDLRGEPDAFGDRASALWLVGVMTATGALCGWLSTKPRLVNYPGAVTEQNAQAVYREGERMMVWVLTAFAVVFLGIAFTVVMAGGAGPILVGAGLAGLPVSVIAGLIRLSQAE</sequence>
<feature type="domain" description="DUF1648" evidence="2">
    <location>
        <begin position="28"/>
        <end position="74"/>
    </location>
</feature>
<dbReference type="AlphaFoldDB" id="A0A921MCT9"/>
<protein>
    <submittedName>
        <fullName evidence="3">DUF1648 domain-containing protein</fullName>
    </submittedName>
</protein>
<evidence type="ECO:0000313" key="4">
    <source>
        <dbReference type="Proteomes" id="UP000784435"/>
    </source>
</evidence>
<comment type="caution">
    <text evidence="3">The sequence shown here is derived from an EMBL/GenBank/DDBJ whole genome shotgun (WGS) entry which is preliminary data.</text>
</comment>
<gene>
    <name evidence="3" type="ORF">K8V08_01905</name>
</gene>
<keyword evidence="1" id="KW-0472">Membrane</keyword>
<keyword evidence="1" id="KW-0812">Transmembrane</keyword>